<comment type="caution">
    <text evidence="2">The sequence shown here is derived from an EMBL/GenBank/DDBJ whole genome shotgun (WGS) entry which is preliminary data.</text>
</comment>
<evidence type="ECO:0000313" key="3">
    <source>
        <dbReference type="Proteomes" id="UP000664991"/>
    </source>
</evidence>
<sequence length="120" mass="12871">MQRPPAAPQPRRRKHNSRSRHNAVLTLKKYNSNLTKCGYNSPWDSHIPFGAGDEAGGTKFRPTESSRAAVPTAAASVSRSPLAAPPLPPPPPPQIQKQTRFSLARAGAVMQIIVGGAPWS</sequence>
<feature type="region of interest" description="Disordered" evidence="1">
    <location>
        <begin position="1"/>
        <end position="22"/>
    </location>
</feature>
<feature type="compositionally biased region" description="Basic residues" evidence="1">
    <location>
        <begin position="10"/>
        <end position="21"/>
    </location>
</feature>
<name>A0A836AB15_SHEEP</name>
<feature type="compositionally biased region" description="Pro residues" evidence="1">
    <location>
        <begin position="83"/>
        <end position="94"/>
    </location>
</feature>
<accession>A0A836AB15</accession>
<dbReference type="AlphaFoldDB" id="A0A836AB15"/>
<protein>
    <submittedName>
        <fullName evidence="2">Uncharacterized protein</fullName>
    </submittedName>
</protein>
<organism evidence="2 3">
    <name type="scientific">Ovis aries</name>
    <name type="common">Sheep</name>
    <dbReference type="NCBI Taxonomy" id="9940"/>
    <lineage>
        <taxon>Eukaryota</taxon>
        <taxon>Metazoa</taxon>
        <taxon>Chordata</taxon>
        <taxon>Craniata</taxon>
        <taxon>Vertebrata</taxon>
        <taxon>Euteleostomi</taxon>
        <taxon>Mammalia</taxon>
        <taxon>Eutheria</taxon>
        <taxon>Laurasiatheria</taxon>
        <taxon>Artiodactyla</taxon>
        <taxon>Ruminantia</taxon>
        <taxon>Pecora</taxon>
        <taxon>Bovidae</taxon>
        <taxon>Caprinae</taxon>
        <taxon>Ovis</taxon>
    </lineage>
</organism>
<gene>
    <name evidence="2" type="ORF">JEQ12_014921</name>
</gene>
<feature type="region of interest" description="Disordered" evidence="1">
    <location>
        <begin position="52"/>
        <end position="96"/>
    </location>
</feature>
<dbReference type="Proteomes" id="UP000664991">
    <property type="component" value="Unassembled WGS sequence"/>
</dbReference>
<reference evidence="2 3" key="1">
    <citation type="submission" date="2020-12" db="EMBL/GenBank/DDBJ databases">
        <title>De novo assembly of Tibetan sheep genome.</title>
        <authorList>
            <person name="Li X."/>
        </authorList>
    </citation>
    <scope>NUCLEOTIDE SEQUENCE [LARGE SCALE GENOMIC DNA]</scope>
    <source>
        <tissue evidence="2">Heart</tissue>
    </source>
</reference>
<evidence type="ECO:0000256" key="1">
    <source>
        <dbReference type="SAM" id="MobiDB-lite"/>
    </source>
</evidence>
<dbReference type="EMBL" id="JAEMGP010000003">
    <property type="protein sequence ID" value="KAG5212492.1"/>
    <property type="molecule type" value="Genomic_DNA"/>
</dbReference>
<proteinExistence type="predicted"/>
<evidence type="ECO:0000313" key="2">
    <source>
        <dbReference type="EMBL" id="KAG5212492.1"/>
    </source>
</evidence>